<name>A0A1F5NQ66_9BACT</name>
<evidence type="ECO:0000313" key="7">
    <source>
        <dbReference type="EMBL" id="OGE79826.1"/>
    </source>
</evidence>
<comment type="caution">
    <text evidence="7">The sequence shown here is derived from an EMBL/GenBank/DDBJ whole genome shotgun (WGS) entry which is preliminary data.</text>
</comment>
<feature type="transmembrane region" description="Helical" evidence="6">
    <location>
        <begin position="247"/>
        <end position="270"/>
    </location>
</feature>
<sequence length="476" mass="53536">MLHIGRNIFSLLVSRVLSAVILFLVYTRLIQYLGPEAAGQYGLLAAFLTVFSFFVDLGMQQLVIKKVSENRTEAGKYLANYFGIQFILGFAFMLLMDAIVLFGNYPPLVKHALYITATGLLLSSLTMPFMAIINAFQRLSIIARVNFINAMINAGMMIAAILMRRNIFFLAFIPAMVSIFDIIVYSYIVHKKFTSFKFSFDRIFLKQLLIWNTPFMLLTIFSIYNRIDTLILPHLRGYIENGYYTAVYKFWDTLAFVPAVVAASLYPYFAEKVPTGDLAEVKKVLITYTRYMVALAVPITIGAYLLALRLTVSFFGQDFAPAAPALWLLVAAVSLLIVYVPVNALIISQRTKFAAMITGVNLAFNIGLNLLLIPKFGFVVAAVITLFSELIQLIGYTFVVQTQIVSFPYFKNFIKPVIAGLVMGVIIYLLRAQNLWLLIALGAVVYLASLAALRFFQKEDQELLSASINFRKKFEV</sequence>
<dbReference type="GO" id="GO:0005886">
    <property type="term" value="C:plasma membrane"/>
    <property type="evidence" value="ECO:0007669"/>
    <property type="project" value="UniProtKB-SubCell"/>
</dbReference>
<comment type="subcellular location">
    <subcellularLocation>
        <location evidence="1">Cell membrane</location>
        <topology evidence="1">Multi-pass membrane protein</topology>
    </subcellularLocation>
</comment>
<dbReference type="InterPro" id="IPR002797">
    <property type="entry name" value="Polysacc_synth"/>
</dbReference>
<proteinExistence type="predicted"/>
<feature type="transmembrane region" description="Helical" evidence="6">
    <location>
        <begin position="378"/>
        <end position="400"/>
    </location>
</feature>
<feature type="transmembrane region" description="Helical" evidence="6">
    <location>
        <begin position="145"/>
        <end position="162"/>
    </location>
</feature>
<protein>
    <submittedName>
        <fullName evidence="7">Uncharacterized protein</fullName>
    </submittedName>
</protein>
<feature type="transmembrane region" description="Helical" evidence="6">
    <location>
        <begin position="291"/>
        <end position="312"/>
    </location>
</feature>
<dbReference type="Pfam" id="PF01943">
    <property type="entry name" value="Polysacc_synt"/>
    <property type="match status" value="1"/>
</dbReference>
<feature type="transmembrane region" description="Helical" evidence="6">
    <location>
        <begin position="436"/>
        <end position="456"/>
    </location>
</feature>
<gene>
    <name evidence="7" type="ORF">A2660_03265</name>
</gene>
<feature type="transmembrane region" description="Helical" evidence="6">
    <location>
        <begin position="353"/>
        <end position="372"/>
    </location>
</feature>
<dbReference type="AlphaFoldDB" id="A0A1F5NQ66"/>
<evidence type="ECO:0000256" key="6">
    <source>
        <dbReference type="SAM" id="Phobius"/>
    </source>
</evidence>
<dbReference type="EMBL" id="MFEJ01000026">
    <property type="protein sequence ID" value="OGE79826.1"/>
    <property type="molecule type" value="Genomic_DNA"/>
</dbReference>
<evidence type="ECO:0000256" key="3">
    <source>
        <dbReference type="ARBA" id="ARBA00022692"/>
    </source>
</evidence>
<feature type="transmembrane region" description="Helical" evidence="6">
    <location>
        <begin position="7"/>
        <end position="26"/>
    </location>
</feature>
<dbReference type="PANTHER" id="PTHR30250:SF11">
    <property type="entry name" value="O-ANTIGEN TRANSPORTER-RELATED"/>
    <property type="match status" value="1"/>
</dbReference>
<keyword evidence="4 6" id="KW-1133">Transmembrane helix</keyword>
<feature type="transmembrane region" description="Helical" evidence="6">
    <location>
        <begin position="168"/>
        <end position="188"/>
    </location>
</feature>
<organism evidence="7 8">
    <name type="scientific">Candidatus Doudnabacteria bacterium RIFCSPHIGHO2_01_FULL_45_18</name>
    <dbReference type="NCBI Taxonomy" id="1817823"/>
    <lineage>
        <taxon>Bacteria</taxon>
        <taxon>Candidatus Doudnaibacteriota</taxon>
    </lineage>
</organism>
<reference evidence="7 8" key="1">
    <citation type="journal article" date="2016" name="Nat. Commun.">
        <title>Thousands of microbial genomes shed light on interconnected biogeochemical processes in an aquifer system.</title>
        <authorList>
            <person name="Anantharaman K."/>
            <person name="Brown C.T."/>
            <person name="Hug L.A."/>
            <person name="Sharon I."/>
            <person name="Castelle C.J."/>
            <person name="Probst A.J."/>
            <person name="Thomas B.C."/>
            <person name="Singh A."/>
            <person name="Wilkins M.J."/>
            <person name="Karaoz U."/>
            <person name="Brodie E.L."/>
            <person name="Williams K.H."/>
            <person name="Hubbard S.S."/>
            <person name="Banfield J.F."/>
        </authorList>
    </citation>
    <scope>NUCLEOTIDE SEQUENCE [LARGE SCALE GENOMIC DNA]</scope>
</reference>
<feature type="transmembrane region" description="Helical" evidence="6">
    <location>
        <begin position="78"/>
        <end position="105"/>
    </location>
</feature>
<feature type="transmembrane region" description="Helical" evidence="6">
    <location>
        <begin position="412"/>
        <end position="430"/>
    </location>
</feature>
<keyword evidence="5 6" id="KW-0472">Membrane</keyword>
<feature type="transmembrane region" description="Helical" evidence="6">
    <location>
        <begin position="38"/>
        <end position="57"/>
    </location>
</feature>
<feature type="transmembrane region" description="Helical" evidence="6">
    <location>
        <begin position="208"/>
        <end position="227"/>
    </location>
</feature>
<dbReference type="Proteomes" id="UP000176233">
    <property type="component" value="Unassembled WGS sequence"/>
</dbReference>
<dbReference type="PANTHER" id="PTHR30250">
    <property type="entry name" value="PST FAMILY PREDICTED COLANIC ACID TRANSPORTER"/>
    <property type="match status" value="1"/>
</dbReference>
<keyword evidence="3 6" id="KW-0812">Transmembrane</keyword>
<evidence type="ECO:0000256" key="5">
    <source>
        <dbReference type="ARBA" id="ARBA00023136"/>
    </source>
</evidence>
<feature type="transmembrane region" description="Helical" evidence="6">
    <location>
        <begin position="111"/>
        <end position="133"/>
    </location>
</feature>
<feature type="transmembrane region" description="Helical" evidence="6">
    <location>
        <begin position="324"/>
        <end position="346"/>
    </location>
</feature>
<evidence type="ECO:0000256" key="2">
    <source>
        <dbReference type="ARBA" id="ARBA00022475"/>
    </source>
</evidence>
<keyword evidence="2" id="KW-1003">Cell membrane</keyword>
<evidence type="ECO:0000313" key="8">
    <source>
        <dbReference type="Proteomes" id="UP000176233"/>
    </source>
</evidence>
<dbReference type="CDD" id="cd13128">
    <property type="entry name" value="MATE_Wzx_like"/>
    <property type="match status" value="1"/>
</dbReference>
<evidence type="ECO:0000256" key="4">
    <source>
        <dbReference type="ARBA" id="ARBA00022989"/>
    </source>
</evidence>
<accession>A0A1F5NQ66</accession>
<dbReference type="InterPro" id="IPR050833">
    <property type="entry name" value="Poly_Biosynth_Transport"/>
</dbReference>
<evidence type="ECO:0000256" key="1">
    <source>
        <dbReference type="ARBA" id="ARBA00004651"/>
    </source>
</evidence>